<comment type="caution">
    <text evidence="1">The sequence shown here is derived from an EMBL/GenBank/DDBJ whole genome shotgun (WGS) entry which is preliminary data.</text>
</comment>
<dbReference type="Proteomes" id="UP001596002">
    <property type="component" value="Unassembled WGS sequence"/>
</dbReference>
<sequence length="64" mass="7916">MQNVETLLFEDWFKSKTGFVAIRPEYNGMAIYEYRSLDQVKHHWYQHKDVAYSHYEELRLYLQV</sequence>
<dbReference type="EMBL" id="JBHSHC010000119">
    <property type="protein sequence ID" value="MFC4769191.1"/>
    <property type="molecule type" value="Genomic_DNA"/>
</dbReference>
<reference evidence="2" key="1">
    <citation type="journal article" date="2019" name="Int. J. Syst. Evol. Microbiol.">
        <title>The Global Catalogue of Microorganisms (GCM) 10K type strain sequencing project: providing services to taxonomists for standard genome sequencing and annotation.</title>
        <authorList>
            <consortium name="The Broad Institute Genomics Platform"/>
            <consortium name="The Broad Institute Genome Sequencing Center for Infectious Disease"/>
            <person name="Wu L."/>
            <person name="Ma J."/>
        </authorList>
    </citation>
    <scope>NUCLEOTIDE SEQUENCE [LARGE SCALE GENOMIC DNA]</scope>
    <source>
        <strain evidence="2">WYCCWR 12678</strain>
    </source>
</reference>
<protein>
    <submittedName>
        <fullName evidence="1">Uncharacterized protein</fullName>
    </submittedName>
</protein>
<keyword evidence="2" id="KW-1185">Reference proteome</keyword>
<dbReference type="RefSeq" id="WP_380027426.1">
    <property type="nucleotide sequence ID" value="NZ_JBHSHC010000119.1"/>
</dbReference>
<evidence type="ECO:0000313" key="2">
    <source>
        <dbReference type="Proteomes" id="UP001596002"/>
    </source>
</evidence>
<organism evidence="1 2">
    <name type="scientific">Effusibacillus consociatus</name>
    <dbReference type="NCBI Taxonomy" id="1117041"/>
    <lineage>
        <taxon>Bacteria</taxon>
        <taxon>Bacillati</taxon>
        <taxon>Bacillota</taxon>
        <taxon>Bacilli</taxon>
        <taxon>Bacillales</taxon>
        <taxon>Alicyclobacillaceae</taxon>
        <taxon>Effusibacillus</taxon>
    </lineage>
</organism>
<accession>A0ABV9Q4Z0</accession>
<evidence type="ECO:0000313" key="1">
    <source>
        <dbReference type="EMBL" id="MFC4769191.1"/>
    </source>
</evidence>
<gene>
    <name evidence="1" type="ORF">ACFO8Q_17820</name>
</gene>
<proteinExistence type="predicted"/>
<name>A0ABV9Q4Z0_9BACL</name>